<name>A0ABX9Q6E9_9BACT</name>
<accession>A0ABX9Q6E9</accession>
<comment type="caution">
    <text evidence="1">The sequence shown here is derived from an EMBL/GenBank/DDBJ whole genome shotgun (WGS) entry which is preliminary data.</text>
</comment>
<gene>
    <name evidence="1" type="ORF">D7Y13_36020</name>
</gene>
<organism evidence="1 2">
    <name type="scientific">Corallococcus praedator</name>
    <dbReference type="NCBI Taxonomy" id="2316724"/>
    <lineage>
        <taxon>Bacteria</taxon>
        <taxon>Pseudomonadati</taxon>
        <taxon>Myxococcota</taxon>
        <taxon>Myxococcia</taxon>
        <taxon>Myxococcales</taxon>
        <taxon>Cystobacterineae</taxon>
        <taxon>Myxococcaceae</taxon>
        <taxon>Corallococcus</taxon>
    </lineage>
</organism>
<dbReference type="Proteomes" id="UP000278907">
    <property type="component" value="Unassembled WGS sequence"/>
</dbReference>
<evidence type="ECO:0000313" key="2">
    <source>
        <dbReference type="Proteomes" id="UP000278907"/>
    </source>
</evidence>
<protein>
    <submittedName>
        <fullName evidence="1">Uncharacterized protein</fullName>
    </submittedName>
</protein>
<reference evidence="1 2" key="1">
    <citation type="submission" date="2018-09" db="EMBL/GenBank/DDBJ databases">
        <authorList>
            <person name="Livingstone P.G."/>
            <person name="Whitworth D.E."/>
        </authorList>
    </citation>
    <scope>NUCLEOTIDE SEQUENCE [LARGE SCALE GENOMIC DNA]</scope>
    <source>
        <strain evidence="1 2">CA031B</strain>
    </source>
</reference>
<keyword evidence="2" id="KW-1185">Reference proteome</keyword>
<proteinExistence type="predicted"/>
<sequence length="60" mass="7073">MGTMKYSYTAAEYWQWAFKVSPDDLPAAEAMLAKVREYLPTLDERERWNTEGLLAFLKRL</sequence>
<evidence type="ECO:0000313" key="1">
    <source>
        <dbReference type="EMBL" id="RKH92622.1"/>
    </source>
</evidence>
<dbReference type="EMBL" id="RAWI01000459">
    <property type="protein sequence ID" value="RKH92622.1"/>
    <property type="molecule type" value="Genomic_DNA"/>
</dbReference>